<feature type="domain" description="Mur ligase central" evidence="4">
    <location>
        <begin position="13"/>
        <end position="79"/>
    </location>
</feature>
<name>A0A388KBW6_CHABU</name>
<proteinExistence type="predicted"/>
<keyword evidence="3" id="KW-0067">ATP-binding</keyword>
<dbReference type="OrthoDB" id="10070750at2759"/>
<evidence type="ECO:0000259" key="4">
    <source>
        <dbReference type="Pfam" id="PF08245"/>
    </source>
</evidence>
<gene>
    <name evidence="5" type="ORF">CBR_g671</name>
</gene>
<dbReference type="GO" id="GO:0008360">
    <property type="term" value="P:regulation of cell shape"/>
    <property type="evidence" value="ECO:0007669"/>
    <property type="project" value="InterPro"/>
</dbReference>
<evidence type="ECO:0000256" key="1">
    <source>
        <dbReference type="ARBA" id="ARBA00022598"/>
    </source>
</evidence>
<dbReference type="GO" id="GO:0051301">
    <property type="term" value="P:cell division"/>
    <property type="evidence" value="ECO:0007669"/>
    <property type="project" value="InterPro"/>
</dbReference>
<dbReference type="Proteomes" id="UP000265515">
    <property type="component" value="Unassembled WGS sequence"/>
</dbReference>
<dbReference type="PANTHER" id="PTHR43692">
    <property type="entry name" value="UDP-N-ACETYLMURAMOYLALANINE--D-GLUTAMATE LIGASE"/>
    <property type="match status" value="1"/>
</dbReference>
<dbReference type="Gene3D" id="3.40.1190.10">
    <property type="entry name" value="Mur-like, catalytic domain"/>
    <property type="match status" value="1"/>
</dbReference>
<dbReference type="PANTHER" id="PTHR43692:SF1">
    <property type="entry name" value="UDP-N-ACETYLMURAMOYLALANINE--D-GLUTAMATE LIGASE"/>
    <property type="match status" value="1"/>
</dbReference>
<keyword evidence="6" id="KW-1185">Reference proteome</keyword>
<evidence type="ECO:0000313" key="6">
    <source>
        <dbReference type="Proteomes" id="UP000265515"/>
    </source>
</evidence>
<keyword evidence="1" id="KW-0436">Ligase</keyword>
<reference evidence="5 6" key="1">
    <citation type="journal article" date="2018" name="Cell">
        <title>The Chara Genome: Secondary Complexity and Implications for Plant Terrestrialization.</title>
        <authorList>
            <person name="Nishiyama T."/>
            <person name="Sakayama H."/>
            <person name="Vries J.D."/>
            <person name="Buschmann H."/>
            <person name="Saint-Marcoux D."/>
            <person name="Ullrich K.K."/>
            <person name="Haas F.B."/>
            <person name="Vanderstraeten L."/>
            <person name="Becker D."/>
            <person name="Lang D."/>
            <person name="Vosolsobe S."/>
            <person name="Rombauts S."/>
            <person name="Wilhelmsson P.K.I."/>
            <person name="Janitza P."/>
            <person name="Kern R."/>
            <person name="Heyl A."/>
            <person name="Rumpler F."/>
            <person name="Villalobos L.I.A.C."/>
            <person name="Clay J.M."/>
            <person name="Skokan R."/>
            <person name="Toyoda A."/>
            <person name="Suzuki Y."/>
            <person name="Kagoshima H."/>
            <person name="Schijlen E."/>
            <person name="Tajeshwar N."/>
            <person name="Catarino B."/>
            <person name="Hetherington A.J."/>
            <person name="Saltykova A."/>
            <person name="Bonnot C."/>
            <person name="Breuninger H."/>
            <person name="Symeonidi A."/>
            <person name="Radhakrishnan G.V."/>
            <person name="Van Nieuwerburgh F."/>
            <person name="Deforce D."/>
            <person name="Chang C."/>
            <person name="Karol K.G."/>
            <person name="Hedrich R."/>
            <person name="Ulvskov P."/>
            <person name="Glockner G."/>
            <person name="Delwiche C.F."/>
            <person name="Petrasek J."/>
            <person name="Van de Peer Y."/>
            <person name="Friml J."/>
            <person name="Beilby M."/>
            <person name="Dolan L."/>
            <person name="Kohara Y."/>
            <person name="Sugano S."/>
            <person name="Fujiyama A."/>
            <person name="Delaux P.-M."/>
            <person name="Quint M."/>
            <person name="TheiBen G."/>
            <person name="Hagemann M."/>
            <person name="Harholt J."/>
            <person name="Dunand C."/>
            <person name="Zachgo S."/>
            <person name="Langdale J."/>
            <person name="Maumus F."/>
            <person name="Straeten D.V.D."/>
            <person name="Gould S.B."/>
            <person name="Rensing S.A."/>
        </authorList>
    </citation>
    <scope>NUCLEOTIDE SEQUENCE [LARGE SCALE GENOMIC DNA]</scope>
    <source>
        <strain evidence="5 6">S276</strain>
    </source>
</reference>
<dbReference type="GO" id="GO:0008764">
    <property type="term" value="F:UDP-N-acetylmuramoylalanine-D-glutamate ligase activity"/>
    <property type="evidence" value="ECO:0007669"/>
    <property type="project" value="InterPro"/>
</dbReference>
<accession>A0A388KBW6</accession>
<dbReference type="SUPFAM" id="SSF53623">
    <property type="entry name" value="MurD-like peptide ligases, catalytic domain"/>
    <property type="match status" value="1"/>
</dbReference>
<dbReference type="AlphaFoldDB" id="A0A388KBW6"/>
<dbReference type="STRING" id="69332.A0A388KBW6"/>
<dbReference type="EMBL" id="BFEA01000088">
    <property type="protein sequence ID" value="GBG67540.1"/>
    <property type="molecule type" value="Genomic_DNA"/>
</dbReference>
<evidence type="ECO:0000313" key="5">
    <source>
        <dbReference type="EMBL" id="GBG67540.1"/>
    </source>
</evidence>
<comment type="caution">
    <text evidence="5">The sequence shown here is derived from an EMBL/GenBank/DDBJ whole genome shotgun (WGS) entry which is preliminary data.</text>
</comment>
<evidence type="ECO:0000256" key="3">
    <source>
        <dbReference type="ARBA" id="ARBA00022840"/>
    </source>
</evidence>
<dbReference type="Pfam" id="PF08245">
    <property type="entry name" value="Mur_ligase_M"/>
    <property type="match status" value="1"/>
</dbReference>
<dbReference type="InterPro" id="IPR005762">
    <property type="entry name" value="MurD"/>
</dbReference>
<evidence type="ECO:0000256" key="2">
    <source>
        <dbReference type="ARBA" id="ARBA00022741"/>
    </source>
</evidence>
<organism evidence="5 6">
    <name type="scientific">Chara braunii</name>
    <name type="common">Braun's stonewort</name>
    <dbReference type="NCBI Taxonomy" id="69332"/>
    <lineage>
        <taxon>Eukaryota</taxon>
        <taxon>Viridiplantae</taxon>
        <taxon>Streptophyta</taxon>
        <taxon>Charophyceae</taxon>
        <taxon>Charales</taxon>
        <taxon>Characeae</taxon>
        <taxon>Chara</taxon>
    </lineage>
</organism>
<dbReference type="GO" id="GO:0005524">
    <property type="term" value="F:ATP binding"/>
    <property type="evidence" value="ECO:0007669"/>
    <property type="project" value="UniProtKB-KW"/>
</dbReference>
<dbReference type="InterPro" id="IPR036565">
    <property type="entry name" value="Mur-like_cat_sf"/>
</dbReference>
<protein>
    <recommendedName>
        <fullName evidence="4">Mur ligase central domain-containing protein</fullName>
    </recommendedName>
</protein>
<dbReference type="InterPro" id="IPR013221">
    <property type="entry name" value="Mur_ligase_cen"/>
</dbReference>
<sequence length="92" mass="10575">MLETLGKDGGCGSIVEMSSYQLEHPGFFKPKVGVITNLTPDHLDHHKDMLTYAYMKCRLFKDMDKDDVAIIPVDQNKNRPFNTKYKIAQRKT</sequence>
<dbReference type="GO" id="GO:0005737">
    <property type="term" value="C:cytoplasm"/>
    <property type="evidence" value="ECO:0007669"/>
    <property type="project" value="InterPro"/>
</dbReference>
<dbReference type="Gramene" id="GBG67540">
    <property type="protein sequence ID" value="GBG67540"/>
    <property type="gene ID" value="CBR_g671"/>
</dbReference>
<keyword evidence="2" id="KW-0547">Nucleotide-binding</keyword>